<organism evidence="1 2">
    <name type="scientific">Solanum bulbocastanum</name>
    <name type="common">Wild potato</name>
    <dbReference type="NCBI Taxonomy" id="147425"/>
    <lineage>
        <taxon>Eukaryota</taxon>
        <taxon>Viridiplantae</taxon>
        <taxon>Streptophyta</taxon>
        <taxon>Embryophyta</taxon>
        <taxon>Tracheophyta</taxon>
        <taxon>Spermatophyta</taxon>
        <taxon>Magnoliopsida</taxon>
        <taxon>eudicotyledons</taxon>
        <taxon>Gunneridae</taxon>
        <taxon>Pentapetalae</taxon>
        <taxon>asterids</taxon>
        <taxon>lamiids</taxon>
        <taxon>Solanales</taxon>
        <taxon>Solanaceae</taxon>
        <taxon>Solanoideae</taxon>
        <taxon>Solaneae</taxon>
        <taxon>Solanum</taxon>
    </lineage>
</organism>
<dbReference type="Proteomes" id="UP001371456">
    <property type="component" value="Unassembled WGS sequence"/>
</dbReference>
<keyword evidence="2" id="KW-1185">Reference proteome</keyword>
<reference evidence="1 2" key="1">
    <citation type="submission" date="2024-02" db="EMBL/GenBank/DDBJ databases">
        <title>de novo genome assembly of Solanum bulbocastanum strain 11H21.</title>
        <authorList>
            <person name="Hosaka A.J."/>
        </authorList>
    </citation>
    <scope>NUCLEOTIDE SEQUENCE [LARGE SCALE GENOMIC DNA]</scope>
    <source>
        <tissue evidence="1">Young leaves</tissue>
    </source>
</reference>
<protein>
    <recommendedName>
        <fullName evidence="3">Reverse transcriptase domain-containing protein</fullName>
    </recommendedName>
</protein>
<gene>
    <name evidence="1" type="ORF">RDI58_019795</name>
</gene>
<evidence type="ECO:0000313" key="2">
    <source>
        <dbReference type="Proteomes" id="UP001371456"/>
    </source>
</evidence>
<proteinExistence type="predicted"/>
<evidence type="ECO:0000313" key="1">
    <source>
        <dbReference type="EMBL" id="KAK6781999.1"/>
    </source>
</evidence>
<dbReference type="EMBL" id="JBANQN010000008">
    <property type="protein sequence ID" value="KAK6781999.1"/>
    <property type="molecule type" value="Genomic_DNA"/>
</dbReference>
<accession>A0AAN8T8S8</accession>
<name>A0AAN8T8S8_SOLBU</name>
<dbReference type="AlphaFoldDB" id="A0AAN8T8S8"/>
<comment type="caution">
    <text evidence="1">The sequence shown here is derived from an EMBL/GenBank/DDBJ whole genome shotgun (WGS) entry which is preliminary data.</text>
</comment>
<evidence type="ECO:0008006" key="3">
    <source>
        <dbReference type="Google" id="ProtNLM"/>
    </source>
</evidence>
<sequence>MGFDEVFIDMICRIIASNWYSIIVIGVEVLSRSLNNLHNNPGYHGFVMEMRGPQVNHLSFVDDIILFTSGRHRTLKLIIETLTSYEETLGQLINRDKSHFMIHTSAFNSTRDRIKRVTGLR</sequence>